<keyword evidence="2" id="KW-1185">Reference proteome</keyword>
<dbReference type="EMBL" id="JAPCWZ010000006">
    <property type="protein sequence ID" value="KAK8859984.1"/>
    <property type="molecule type" value="Genomic_DNA"/>
</dbReference>
<accession>A0ABR2IBC2</accession>
<proteinExistence type="predicted"/>
<gene>
    <name evidence="1" type="ORF">PGQ11_010718</name>
</gene>
<organism evidence="1 2">
    <name type="scientific">Apiospora arundinis</name>
    <dbReference type="NCBI Taxonomy" id="335852"/>
    <lineage>
        <taxon>Eukaryota</taxon>
        <taxon>Fungi</taxon>
        <taxon>Dikarya</taxon>
        <taxon>Ascomycota</taxon>
        <taxon>Pezizomycotina</taxon>
        <taxon>Sordariomycetes</taxon>
        <taxon>Xylariomycetidae</taxon>
        <taxon>Amphisphaeriales</taxon>
        <taxon>Apiosporaceae</taxon>
        <taxon>Apiospora</taxon>
    </lineage>
</organism>
<name>A0ABR2IBC2_9PEZI</name>
<sequence>MVPGYALSTEKLEIMKNIGINLLFNLVTLPLATTNTAARMRSIRFYLQQRKAGSTHNRMRDAVPRMTVSKPCPAGDTSSTKSLVPLMRFNMEEDFLTFRYTMSAEGAVKLDVVAWQDHRRRVATIFHTWAGGRGKEHCNYVHKFKLDFIKTLLDKIPSCGSSRGASLHLCEWFWLDTSGIPRKSNQHQDDTLAEPQECTSAWRGFKKIKRTTIIQIAYTFRKSDCSIVTNGGICNMDTSGKHVQVAMRILTTGWMRRLWTLQEVLSKHIKVGFKQKPGALGVIVDFDETIKSMTECTHLLKQKRMHNMMRNELETMIRVPSLVEPRGSDLMTNTWRAIHWRVI</sequence>
<dbReference type="Proteomes" id="UP001390339">
    <property type="component" value="Unassembled WGS sequence"/>
</dbReference>
<evidence type="ECO:0000313" key="1">
    <source>
        <dbReference type="EMBL" id="KAK8859984.1"/>
    </source>
</evidence>
<dbReference type="PANTHER" id="PTHR39596:SF2">
    <property type="entry name" value="HET DOMAIN PROTEIN (AFU_ORTHOLOGUE AFUA_1G17550)-RELATED"/>
    <property type="match status" value="1"/>
</dbReference>
<protein>
    <recommendedName>
        <fullName evidence="3">LAGLIDADG endonuclease</fullName>
    </recommendedName>
</protein>
<evidence type="ECO:0000313" key="2">
    <source>
        <dbReference type="Proteomes" id="UP001390339"/>
    </source>
</evidence>
<reference evidence="1 2" key="1">
    <citation type="journal article" date="2024" name="IMA Fungus">
        <title>Apiospora arundinis, a panoply of carbohydrate-active enzymes and secondary metabolites.</title>
        <authorList>
            <person name="Sorensen T."/>
            <person name="Petersen C."/>
            <person name="Muurmann A.T."/>
            <person name="Christiansen J.V."/>
            <person name="Brundto M.L."/>
            <person name="Overgaard C.K."/>
            <person name="Boysen A.T."/>
            <person name="Wollenberg R.D."/>
            <person name="Larsen T.O."/>
            <person name="Sorensen J.L."/>
            <person name="Nielsen K.L."/>
            <person name="Sondergaard T.E."/>
        </authorList>
    </citation>
    <scope>NUCLEOTIDE SEQUENCE [LARGE SCALE GENOMIC DNA]</scope>
    <source>
        <strain evidence="1 2">AAU 773</strain>
    </source>
</reference>
<evidence type="ECO:0008006" key="3">
    <source>
        <dbReference type="Google" id="ProtNLM"/>
    </source>
</evidence>
<comment type="caution">
    <text evidence="1">The sequence shown here is derived from an EMBL/GenBank/DDBJ whole genome shotgun (WGS) entry which is preliminary data.</text>
</comment>
<dbReference type="PANTHER" id="PTHR39596">
    <property type="match status" value="1"/>
</dbReference>